<evidence type="ECO:0000256" key="2">
    <source>
        <dbReference type="SAM" id="SignalP"/>
    </source>
</evidence>
<dbReference type="SUPFAM" id="SSF54427">
    <property type="entry name" value="NTF2-like"/>
    <property type="match status" value="1"/>
</dbReference>
<dbReference type="InParanoid" id="B7FP20"/>
<keyword evidence="4" id="KW-1185">Reference proteome</keyword>
<dbReference type="STRING" id="556484.B7FP20"/>
<keyword evidence="2" id="KW-0732">Signal</keyword>
<dbReference type="Proteomes" id="UP000000759">
    <property type="component" value="Chromosome 1"/>
</dbReference>
<dbReference type="GeneID" id="7196313"/>
<protein>
    <submittedName>
        <fullName evidence="3">Uncharacterized protein</fullName>
    </submittedName>
</protein>
<dbReference type="PANTHER" id="PTHR34123:SF1">
    <property type="entry name" value="OS04G0578200 PROTEIN"/>
    <property type="match status" value="1"/>
</dbReference>
<dbReference type="RefSeq" id="XP_002176633.1">
    <property type="nucleotide sequence ID" value="XM_002176597.1"/>
</dbReference>
<reference evidence="3 4" key="1">
    <citation type="journal article" date="2008" name="Nature">
        <title>The Phaeodactylum genome reveals the evolutionary history of diatom genomes.</title>
        <authorList>
            <person name="Bowler C."/>
            <person name="Allen A.E."/>
            <person name="Badger J.H."/>
            <person name="Grimwood J."/>
            <person name="Jabbari K."/>
            <person name="Kuo A."/>
            <person name="Maheswari U."/>
            <person name="Martens C."/>
            <person name="Maumus F."/>
            <person name="Otillar R.P."/>
            <person name="Rayko E."/>
            <person name="Salamov A."/>
            <person name="Vandepoele K."/>
            <person name="Beszteri B."/>
            <person name="Gruber A."/>
            <person name="Heijde M."/>
            <person name="Katinka M."/>
            <person name="Mock T."/>
            <person name="Valentin K."/>
            <person name="Verret F."/>
            <person name="Berges J.A."/>
            <person name="Brownlee C."/>
            <person name="Cadoret J.P."/>
            <person name="Chiovitti A."/>
            <person name="Choi C.J."/>
            <person name="Coesel S."/>
            <person name="De Martino A."/>
            <person name="Detter J.C."/>
            <person name="Durkin C."/>
            <person name="Falciatore A."/>
            <person name="Fournet J."/>
            <person name="Haruta M."/>
            <person name="Huysman M.J."/>
            <person name="Jenkins B.D."/>
            <person name="Jiroutova K."/>
            <person name="Jorgensen R.E."/>
            <person name="Joubert Y."/>
            <person name="Kaplan A."/>
            <person name="Kroger N."/>
            <person name="Kroth P.G."/>
            <person name="La Roche J."/>
            <person name="Lindquist E."/>
            <person name="Lommer M."/>
            <person name="Martin-Jezequel V."/>
            <person name="Lopez P.J."/>
            <person name="Lucas S."/>
            <person name="Mangogna M."/>
            <person name="McGinnis K."/>
            <person name="Medlin L.K."/>
            <person name="Montsant A."/>
            <person name="Oudot-Le Secq M.P."/>
            <person name="Napoli C."/>
            <person name="Obornik M."/>
            <person name="Parker M.S."/>
            <person name="Petit J.L."/>
            <person name="Porcel B.M."/>
            <person name="Poulsen N."/>
            <person name="Robison M."/>
            <person name="Rychlewski L."/>
            <person name="Rynearson T.A."/>
            <person name="Schmutz J."/>
            <person name="Shapiro H."/>
            <person name="Siaut M."/>
            <person name="Stanley M."/>
            <person name="Sussman M.R."/>
            <person name="Taylor A.R."/>
            <person name="Vardi A."/>
            <person name="von Dassow P."/>
            <person name="Vyverman W."/>
            <person name="Willis A."/>
            <person name="Wyrwicz L.S."/>
            <person name="Rokhsar D.S."/>
            <person name="Weissenbach J."/>
            <person name="Armbrust E.V."/>
            <person name="Green B.R."/>
            <person name="Van de Peer Y."/>
            <person name="Grigoriev I.V."/>
        </authorList>
    </citation>
    <scope>NUCLEOTIDE SEQUENCE [LARGE SCALE GENOMIC DNA]</scope>
    <source>
        <strain evidence="3 4">CCAP 1055/1</strain>
    </source>
</reference>
<name>B7FP20_PHATC</name>
<dbReference type="KEGG" id="pti:PHATRDRAFT_31684"/>
<dbReference type="HOGENOM" id="CLU_1296583_0_0_1"/>
<feature type="chain" id="PRO_5002855231" evidence="2">
    <location>
        <begin position="21"/>
        <end position="231"/>
    </location>
</feature>
<dbReference type="Pfam" id="PF10184">
    <property type="entry name" value="DUF2358"/>
    <property type="match status" value="1"/>
</dbReference>
<reference evidence="4" key="2">
    <citation type="submission" date="2008-08" db="EMBL/GenBank/DDBJ databases">
        <authorList>
            <consortium name="Diatom Consortium"/>
            <person name="Grigoriev I."/>
            <person name="Grimwood J."/>
            <person name="Kuo A."/>
            <person name="Otillar R.P."/>
            <person name="Salamov A."/>
            <person name="Detter J.C."/>
            <person name="Lindquist E."/>
            <person name="Shapiro H."/>
            <person name="Lucas S."/>
            <person name="Glavina del Rio T."/>
            <person name="Pitluck S."/>
            <person name="Rokhsar D."/>
            <person name="Bowler C."/>
        </authorList>
    </citation>
    <scope>GENOME REANNOTATION</scope>
    <source>
        <strain evidence="4">CCAP 1055/1</strain>
    </source>
</reference>
<evidence type="ECO:0000256" key="1">
    <source>
        <dbReference type="SAM" id="MobiDB-lite"/>
    </source>
</evidence>
<feature type="signal peptide" evidence="2">
    <location>
        <begin position="1"/>
        <end position="20"/>
    </location>
</feature>
<evidence type="ECO:0000313" key="3">
    <source>
        <dbReference type="EMBL" id="EEC51096.1"/>
    </source>
</evidence>
<dbReference type="EMBL" id="CM000605">
    <property type="protein sequence ID" value="EEC51096.1"/>
    <property type="molecule type" value="Genomic_DNA"/>
</dbReference>
<feature type="region of interest" description="Disordered" evidence="1">
    <location>
        <begin position="32"/>
        <end position="57"/>
    </location>
</feature>
<proteinExistence type="predicted"/>
<gene>
    <name evidence="3" type="ORF">PHATRDRAFT_31684</name>
</gene>
<evidence type="ECO:0000313" key="4">
    <source>
        <dbReference type="Proteomes" id="UP000000759"/>
    </source>
</evidence>
<dbReference type="eggNOG" id="ENOG502S3VQ">
    <property type="taxonomic scope" value="Eukaryota"/>
</dbReference>
<sequence length="231" mass="26493">MPRISLFVVLALCVLSFAMAFHLSTPTFYGHQQRPRIRPRATAKPPESAQEESKNTKEVDLLTKASWYGVEVFGKVFGSKRDSSTYAYSLEQPPSSVEETKARLQADNNREYFLSGEVDKCIYDDQCVFADPFVSFKGRDRFVENLVNLGSFVTKYSAKPLSYYEEDEAVVTKFMVKLELNLPWKPVLAWPWGVRCVIDRDTNLITLHEESWDIAAWEGVKQIFRKPKTSV</sequence>
<dbReference type="PANTHER" id="PTHR34123">
    <property type="entry name" value="OS04G0578200 PROTEIN"/>
    <property type="match status" value="1"/>
</dbReference>
<dbReference type="OrthoDB" id="348976at2759"/>
<dbReference type="InterPro" id="IPR032710">
    <property type="entry name" value="NTF2-like_dom_sf"/>
</dbReference>
<organism evidence="3 4">
    <name type="scientific">Phaeodactylum tricornutum (strain CCAP 1055/1)</name>
    <dbReference type="NCBI Taxonomy" id="556484"/>
    <lineage>
        <taxon>Eukaryota</taxon>
        <taxon>Sar</taxon>
        <taxon>Stramenopiles</taxon>
        <taxon>Ochrophyta</taxon>
        <taxon>Bacillariophyta</taxon>
        <taxon>Bacillariophyceae</taxon>
        <taxon>Bacillariophycidae</taxon>
        <taxon>Naviculales</taxon>
        <taxon>Phaeodactylaceae</taxon>
        <taxon>Phaeodactylum</taxon>
    </lineage>
</organism>
<dbReference type="InterPro" id="IPR018790">
    <property type="entry name" value="DUF2358"/>
</dbReference>
<dbReference type="AlphaFoldDB" id="B7FP20"/>
<dbReference type="PaxDb" id="2850-Phatr31684"/>
<accession>B7FP20</accession>